<dbReference type="PANTHER" id="PTHR42751">
    <property type="entry name" value="SODIUM/HYDROGEN EXCHANGER FAMILY/TRKA DOMAIN PROTEIN"/>
    <property type="match status" value="1"/>
</dbReference>
<keyword evidence="5 7" id="KW-1133">Transmembrane helix</keyword>
<organism evidence="9">
    <name type="scientific">Chlorobium phaeobacteroides (strain BS1)</name>
    <dbReference type="NCBI Taxonomy" id="331678"/>
    <lineage>
        <taxon>Bacteria</taxon>
        <taxon>Pseudomonadati</taxon>
        <taxon>Chlorobiota</taxon>
        <taxon>Chlorobiia</taxon>
        <taxon>Chlorobiales</taxon>
        <taxon>Chlorobiaceae</taxon>
        <taxon>Chlorobium/Pelodictyon group</taxon>
        <taxon>Chlorobium</taxon>
    </lineage>
</organism>
<evidence type="ECO:0000256" key="5">
    <source>
        <dbReference type="ARBA" id="ARBA00022989"/>
    </source>
</evidence>
<dbReference type="Gene3D" id="1.20.1530.20">
    <property type="match status" value="1"/>
</dbReference>
<feature type="domain" description="Cation/H+ exchanger transmembrane" evidence="8">
    <location>
        <begin position="15"/>
        <end position="373"/>
    </location>
</feature>
<comment type="similarity">
    <text evidence="2">Belongs to the monovalent cation:proton antiporter 2 (CPA2) transporter (TC 2.A.37) family.</text>
</comment>
<evidence type="ECO:0000256" key="4">
    <source>
        <dbReference type="ARBA" id="ARBA00022692"/>
    </source>
</evidence>
<feature type="transmembrane region" description="Helical" evidence="7">
    <location>
        <begin position="6"/>
        <end position="24"/>
    </location>
</feature>
<keyword evidence="4 7" id="KW-0812">Transmembrane</keyword>
<evidence type="ECO:0000256" key="3">
    <source>
        <dbReference type="ARBA" id="ARBA00022448"/>
    </source>
</evidence>
<dbReference type="PANTHER" id="PTHR42751:SF3">
    <property type="entry name" value="SODIUM_GLUTAMATE SYMPORTER"/>
    <property type="match status" value="1"/>
</dbReference>
<feature type="transmembrane region" description="Helical" evidence="7">
    <location>
        <begin position="238"/>
        <end position="257"/>
    </location>
</feature>
<dbReference type="GO" id="GO:0016020">
    <property type="term" value="C:membrane"/>
    <property type="evidence" value="ECO:0007669"/>
    <property type="project" value="UniProtKB-SubCell"/>
</dbReference>
<dbReference type="InterPro" id="IPR038770">
    <property type="entry name" value="Na+/solute_symporter_sf"/>
</dbReference>
<dbReference type="GO" id="GO:1902600">
    <property type="term" value="P:proton transmembrane transport"/>
    <property type="evidence" value="ECO:0007669"/>
    <property type="project" value="InterPro"/>
</dbReference>
<feature type="transmembrane region" description="Helical" evidence="7">
    <location>
        <begin position="116"/>
        <end position="135"/>
    </location>
</feature>
<keyword evidence="6 7" id="KW-0472">Membrane</keyword>
<evidence type="ECO:0000259" key="8">
    <source>
        <dbReference type="Pfam" id="PF00999"/>
    </source>
</evidence>
<dbReference type="OrthoDB" id="9781411at2"/>
<keyword evidence="3" id="KW-0813">Transport</keyword>
<dbReference type="HOGENOM" id="CLU_005126_1_2_10"/>
<evidence type="ECO:0000256" key="2">
    <source>
        <dbReference type="ARBA" id="ARBA00005551"/>
    </source>
</evidence>
<dbReference type="EMBL" id="CP001101">
    <property type="protein sequence ID" value="ACE03718.1"/>
    <property type="molecule type" value="Genomic_DNA"/>
</dbReference>
<evidence type="ECO:0000256" key="7">
    <source>
        <dbReference type="SAM" id="Phobius"/>
    </source>
</evidence>
<dbReference type="eggNOG" id="COG0475">
    <property type="taxonomic scope" value="Bacteria"/>
</dbReference>
<accession>B3ENU1</accession>
<evidence type="ECO:0000256" key="1">
    <source>
        <dbReference type="ARBA" id="ARBA00004141"/>
    </source>
</evidence>
<protein>
    <submittedName>
        <fullName evidence="9">Sodium/hydrogen exchanger</fullName>
    </submittedName>
</protein>
<dbReference type="Pfam" id="PF00999">
    <property type="entry name" value="Na_H_Exchanger"/>
    <property type="match status" value="1"/>
</dbReference>
<feature type="transmembrane region" description="Helical" evidence="7">
    <location>
        <begin position="61"/>
        <end position="80"/>
    </location>
</feature>
<proteinExistence type="inferred from homology"/>
<dbReference type="InterPro" id="IPR006153">
    <property type="entry name" value="Cation/H_exchanger_TM"/>
</dbReference>
<reference evidence="9" key="1">
    <citation type="submission" date="2008-06" db="EMBL/GenBank/DDBJ databases">
        <title>Complete sequence of Chlorobium phaeobacteroides BS1.</title>
        <authorList>
            <consortium name="US DOE Joint Genome Institute"/>
            <person name="Lucas S."/>
            <person name="Copeland A."/>
            <person name="Lapidus A."/>
            <person name="Glavina del Rio T."/>
            <person name="Dalin E."/>
            <person name="Tice H."/>
            <person name="Bruce D."/>
            <person name="Goodwin L."/>
            <person name="Pitluck S."/>
            <person name="Schmutz J."/>
            <person name="Larimer F."/>
            <person name="Land M."/>
            <person name="Hauser L."/>
            <person name="Kyrpides N."/>
            <person name="Ovchinnikova G."/>
            <person name="Li T."/>
            <person name="Liu Z."/>
            <person name="Zhao F."/>
            <person name="Overmann J."/>
            <person name="Bryant D.A."/>
            <person name="Richardson P."/>
        </authorList>
    </citation>
    <scope>NUCLEOTIDE SEQUENCE [LARGE SCALE GENOMIC DNA]</scope>
    <source>
        <strain evidence="9">BS1</strain>
    </source>
</reference>
<name>B3ENU1_CHLPB</name>
<feature type="transmembrane region" description="Helical" evidence="7">
    <location>
        <begin position="179"/>
        <end position="200"/>
    </location>
</feature>
<dbReference type="KEGG" id="cpb:Cphamn1_0766"/>
<evidence type="ECO:0000256" key="6">
    <source>
        <dbReference type="ARBA" id="ARBA00023136"/>
    </source>
</evidence>
<feature type="transmembrane region" description="Helical" evidence="7">
    <location>
        <begin position="87"/>
        <end position="110"/>
    </location>
</feature>
<dbReference type="AlphaFoldDB" id="B3ENU1"/>
<dbReference type="GO" id="GO:0015297">
    <property type="term" value="F:antiporter activity"/>
    <property type="evidence" value="ECO:0007669"/>
    <property type="project" value="InterPro"/>
</dbReference>
<evidence type="ECO:0000313" key="9">
    <source>
        <dbReference type="EMBL" id="ACE03718.1"/>
    </source>
</evidence>
<dbReference type="STRING" id="331678.Cphamn1_0766"/>
<feature type="transmembrane region" description="Helical" evidence="7">
    <location>
        <begin position="289"/>
        <end position="312"/>
    </location>
</feature>
<feature type="transmembrane region" description="Helical" evidence="7">
    <location>
        <begin position="355"/>
        <end position="375"/>
    </location>
</feature>
<feature type="transmembrane region" description="Helical" evidence="7">
    <location>
        <begin position="31"/>
        <end position="49"/>
    </location>
</feature>
<comment type="subcellular location">
    <subcellularLocation>
        <location evidence="1">Membrane</location>
        <topology evidence="1">Multi-pass membrane protein</topology>
    </subcellularLocation>
</comment>
<feature type="transmembrane region" description="Helical" evidence="7">
    <location>
        <begin position="266"/>
        <end position="283"/>
    </location>
</feature>
<sequence length="387" mass="42324">MENLVFLDIALVVIASTILGWLSLLTRQPIIIAYIAAGVLLGPWGLKLVTEIEFINETSNIGITLLLFLAGLSLHPSRLLELFTKTFSLTLLTGGLFALVTGMIIHTFFGASVTEAVITGVAMMFSSTILVVKLMPTITLHQKHMGAVAIAILIMQDIFAVLAITFINGGSSASVTGWITSILIGVLLAVAAILAERYIIRKIIMQVQRYNELLNLVALAWCFTLALLAEQIGMSHEIGAFIAGVSLAGGPLSNYLAENLKFFRDFFLVLFFFTLGAKLDFALMEKIVWPALLLSAVLLVLKPLVYWISFTITRETTKFSREMGFRLGQNSEFSLIIAVLAADSLLIRAEYSQLIQLVAIVTMTISSYILVFLFPTPLGTSKPLKID</sequence>
<feature type="transmembrane region" description="Helical" evidence="7">
    <location>
        <begin position="147"/>
        <end position="167"/>
    </location>
</feature>
<gene>
    <name evidence="9" type="ordered locus">Cphamn1_0766</name>
</gene>
<feature type="transmembrane region" description="Helical" evidence="7">
    <location>
        <begin position="212"/>
        <end position="232"/>
    </location>
</feature>